<evidence type="ECO:0008006" key="3">
    <source>
        <dbReference type="Google" id="ProtNLM"/>
    </source>
</evidence>
<protein>
    <recommendedName>
        <fullName evidence="3">Gag-pol polyprotein</fullName>
    </recommendedName>
</protein>
<evidence type="ECO:0000313" key="1">
    <source>
        <dbReference type="EnsemblPlants" id="PGSC0003DMT400086632"/>
    </source>
</evidence>
<evidence type="ECO:0000313" key="2">
    <source>
        <dbReference type="Proteomes" id="UP000011115"/>
    </source>
</evidence>
<proteinExistence type="predicted"/>
<keyword evidence="2" id="KW-1185">Reference proteome</keyword>
<name>M1DC65_SOLTU</name>
<reference evidence="2" key="1">
    <citation type="journal article" date="2011" name="Nature">
        <title>Genome sequence and analysis of the tuber crop potato.</title>
        <authorList>
            <consortium name="The Potato Genome Sequencing Consortium"/>
        </authorList>
    </citation>
    <scope>NUCLEOTIDE SEQUENCE [LARGE SCALE GENOMIC DNA]</scope>
    <source>
        <strain evidence="2">cv. DM1-3 516 R44</strain>
    </source>
</reference>
<dbReference type="AlphaFoldDB" id="M1DC65"/>
<dbReference type="PaxDb" id="4113-PGSC0003DMT400086632"/>
<dbReference type="Proteomes" id="UP000011115">
    <property type="component" value="Unassembled WGS sequence"/>
</dbReference>
<dbReference type="EnsemblPlants" id="PGSC0003DMT400086632">
    <property type="protein sequence ID" value="PGSC0003DMT400086632"/>
    <property type="gene ID" value="PGSC0003DMG400036203"/>
</dbReference>
<accession>M1DC65</accession>
<dbReference type="InParanoid" id="M1DC65"/>
<dbReference type="Gramene" id="PGSC0003DMT400086632">
    <property type="protein sequence ID" value="PGSC0003DMT400086632"/>
    <property type="gene ID" value="PGSC0003DMG400036203"/>
</dbReference>
<dbReference type="HOGENOM" id="CLU_1963465_0_0_1"/>
<reference evidence="1" key="2">
    <citation type="submission" date="2015-06" db="UniProtKB">
        <authorList>
            <consortium name="EnsemblPlants"/>
        </authorList>
    </citation>
    <scope>IDENTIFICATION</scope>
    <source>
        <strain evidence="1">DM1-3 516 R44</strain>
    </source>
</reference>
<organism evidence="1 2">
    <name type="scientific">Solanum tuberosum</name>
    <name type="common">Potato</name>
    <dbReference type="NCBI Taxonomy" id="4113"/>
    <lineage>
        <taxon>Eukaryota</taxon>
        <taxon>Viridiplantae</taxon>
        <taxon>Streptophyta</taxon>
        <taxon>Embryophyta</taxon>
        <taxon>Tracheophyta</taxon>
        <taxon>Spermatophyta</taxon>
        <taxon>Magnoliopsida</taxon>
        <taxon>eudicotyledons</taxon>
        <taxon>Gunneridae</taxon>
        <taxon>Pentapetalae</taxon>
        <taxon>asterids</taxon>
        <taxon>lamiids</taxon>
        <taxon>Solanales</taxon>
        <taxon>Solanaceae</taxon>
        <taxon>Solanoideae</taxon>
        <taxon>Solaneae</taxon>
        <taxon>Solanum</taxon>
    </lineage>
</organism>
<sequence length="128" mass="14205">MVRGRELSFSVSLCHFTFWTFLKGCDPIFDSKVVLDGHDMNTRSVNVRRVEEENVNEGVPPQGPQVPQGNQSPFENVTLEEFRTTIQMMTQAMTAQAQAVTTQAQAMTAQANLGVETHVNPNVSTMAF</sequence>